<feature type="coiled-coil region" evidence="1">
    <location>
        <begin position="92"/>
        <end position="119"/>
    </location>
</feature>
<dbReference type="Proteomes" id="UP000605992">
    <property type="component" value="Unassembled WGS sequence"/>
</dbReference>
<reference evidence="3" key="1">
    <citation type="submission" date="2021-01" db="EMBL/GenBank/DDBJ databases">
        <title>Whole genome shotgun sequence of Planotetraspora thailandica NBRC 104271.</title>
        <authorList>
            <person name="Komaki H."/>
            <person name="Tamura T."/>
        </authorList>
    </citation>
    <scope>NUCLEOTIDE SEQUENCE</scope>
    <source>
        <strain evidence="3">NBRC 104271</strain>
    </source>
</reference>
<evidence type="ECO:0000313" key="3">
    <source>
        <dbReference type="EMBL" id="GII53918.1"/>
    </source>
</evidence>
<dbReference type="CDD" id="cd12108">
    <property type="entry name" value="Hr-like"/>
    <property type="match status" value="1"/>
</dbReference>
<dbReference type="Gene3D" id="1.20.120.520">
    <property type="entry name" value="nmb1532 protein domain like"/>
    <property type="match status" value="1"/>
</dbReference>
<evidence type="ECO:0000313" key="4">
    <source>
        <dbReference type="Proteomes" id="UP000605992"/>
    </source>
</evidence>
<dbReference type="AlphaFoldDB" id="A0A8J3UZ82"/>
<feature type="domain" description="Hemerythrin-like" evidence="2">
    <location>
        <begin position="13"/>
        <end position="154"/>
    </location>
</feature>
<dbReference type="EMBL" id="BOOR01000012">
    <property type="protein sequence ID" value="GII53918.1"/>
    <property type="molecule type" value="Genomic_DNA"/>
</dbReference>
<name>A0A8J3UZ82_9ACTN</name>
<keyword evidence="4" id="KW-1185">Reference proteome</keyword>
<organism evidence="3 4">
    <name type="scientific">Planotetraspora thailandica</name>
    <dbReference type="NCBI Taxonomy" id="487172"/>
    <lineage>
        <taxon>Bacteria</taxon>
        <taxon>Bacillati</taxon>
        <taxon>Actinomycetota</taxon>
        <taxon>Actinomycetes</taxon>
        <taxon>Streptosporangiales</taxon>
        <taxon>Streptosporangiaceae</taxon>
        <taxon>Planotetraspora</taxon>
    </lineage>
</organism>
<dbReference type="RefSeq" id="WP_203944151.1">
    <property type="nucleotide sequence ID" value="NZ_BOOR01000012.1"/>
</dbReference>
<comment type="caution">
    <text evidence="3">The sequence shown here is derived from an EMBL/GenBank/DDBJ whole genome shotgun (WGS) entry which is preliminary data.</text>
</comment>
<dbReference type="InterPro" id="IPR012312">
    <property type="entry name" value="Hemerythrin-like"/>
</dbReference>
<dbReference type="Pfam" id="PF01814">
    <property type="entry name" value="Hemerythrin"/>
    <property type="match status" value="1"/>
</dbReference>
<gene>
    <name evidence="3" type="ORF">Pth03_23070</name>
</gene>
<evidence type="ECO:0000256" key="1">
    <source>
        <dbReference type="SAM" id="Coils"/>
    </source>
</evidence>
<accession>A0A8J3UZ82</accession>
<sequence length="229" mass="24694">MPQSPGLSEGQSIYEELLAVHTIMRRGAALTASATRRLAQGIPVGVKAPVNVQAIVRTARWQGEFVHHHHSSEDELFWPVLRRLFPGAVAALDELTAEHEKLDAELKSLSVAVDAVSREGAAASGGRNAGLAAESAERVHDLLTAHLDDEEPVLEDLFPLVPDADIRRLRAAIIAGAPRSGPELVLGLLHDPRPAPGLDIMMGNFPAPVRLLKPLLLRRYLARKSALGE</sequence>
<proteinExistence type="predicted"/>
<evidence type="ECO:0000259" key="2">
    <source>
        <dbReference type="Pfam" id="PF01814"/>
    </source>
</evidence>
<protein>
    <recommendedName>
        <fullName evidence="2">Hemerythrin-like domain-containing protein</fullName>
    </recommendedName>
</protein>
<keyword evidence="1" id="KW-0175">Coiled coil</keyword>